<dbReference type="EMBL" id="BAAFZP010000002">
    <property type="protein sequence ID" value="GAB1584488.1"/>
    <property type="molecule type" value="Genomic_DNA"/>
</dbReference>
<dbReference type="Proteomes" id="UP001628091">
    <property type="component" value="Unassembled WGS sequence"/>
</dbReference>
<organism evidence="1 2">
    <name type="scientific">Phyllobacterium phragmitis</name>
    <dbReference type="NCBI Taxonomy" id="2670329"/>
    <lineage>
        <taxon>Bacteria</taxon>
        <taxon>Pseudomonadati</taxon>
        <taxon>Pseudomonadota</taxon>
        <taxon>Alphaproteobacteria</taxon>
        <taxon>Hyphomicrobiales</taxon>
        <taxon>Phyllobacteriaceae</taxon>
        <taxon>Phyllobacterium</taxon>
    </lineage>
</organism>
<dbReference type="RefSeq" id="WP_407866880.1">
    <property type="nucleotide sequence ID" value="NZ_BAAFZP010000002.1"/>
</dbReference>
<dbReference type="CDD" id="cd10928">
    <property type="entry name" value="CE4_u4"/>
    <property type="match status" value="1"/>
</dbReference>
<dbReference type="SUPFAM" id="SSF88713">
    <property type="entry name" value="Glycoside hydrolase/deacetylase"/>
    <property type="match status" value="1"/>
</dbReference>
<evidence type="ECO:0000313" key="2">
    <source>
        <dbReference type="Proteomes" id="UP001628091"/>
    </source>
</evidence>
<sequence>MTDDSVWQPLHEALERWSDAGRVADFWLRDDDAVEPTPALDRLLDLTGHYDVPVTLAVVPAFTGEALAARLARAEHALVVVHGWAHENHAPENEKKQELGPHRPRVIVLDELARGLAVITQLHGGRAWPLLVPPWNRIDAGLIPDLGRLGFKALSVFGRPKPAPIRLINSNVDVMDWHGTRGCRDHVLLVQEIVVQLKRAFAGGDPVGLLTHHLVHDEAVWLFMQRLFEVTSRHGVRWLSSRAMPAQQSCISGG</sequence>
<keyword evidence="2" id="KW-1185">Reference proteome</keyword>
<proteinExistence type="predicted"/>
<reference evidence="1 2" key="1">
    <citation type="submission" date="2024-10" db="EMBL/GenBank/DDBJ databases">
        <title>Isolation, draft genome sequencing and identification of Phyllobacterium sp. NSA23, isolated from leaf soil.</title>
        <authorList>
            <person name="Akita H."/>
        </authorList>
    </citation>
    <scope>NUCLEOTIDE SEQUENCE [LARGE SCALE GENOMIC DNA]</scope>
    <source>
        <strain evidence="1 2">NSA23</strain>
    </source>
</reference>
<dbReference type="Gene3D" id="3.20.20.370">
    <property type="entry name" value="Glycoside hydrolase/deacetylase"/>
    <property type="match status" value="1"/>
</dbReference>
<dbReference type="InterPro" id="IPR049591">
    <property type="entry name" value="CE4_u4-like"/>
</dbReference>
<comment type="caution">
    <text evidence="1">The sequence shown here is derived from an EMBL/GenBank/DDBJ whole genome shotgun (WGS) entry which is preliminary data.</text>
</comment>
<gene>
    <name evidence="1" type="ORF">PPNSA23_44310</name>
</gene>
<evidence type="ECO:0000313" key="1">
    <source>
        <dbReference type="EMBL" id="GAB1584488.1"/>
    </source>
</evidence>
<accession>A0ABQ0H6D2</accession>
<name>A0ABQ0H6D2_9HYPH</name>
<dbReference type="InterPro" id="IPR011330">
    <property type="entry name" value="Glyco_hydro/deAcase_b/a-brl"/>
</dbReference>
<protein>
    <submittedName>
        <fullName evidence="1">Polysaccharide deacetylase family protein</fullName>
    </submittedName>
</protein>